<protein>
    <submittedName>
        <fullName evidence="2">Uncharacterized protein</fullName>
    </submittedName>
</protein>
<organism evidence="2 3">
    <name type="scientific">Liparis tanakae</name>
    <name type="common">Tanaka's snailfish</name>
    <dbReference type="NCBI Taxonomy" id="230148"/>
    <lineage>
        <taxon>Eukaryota</taxon>
        <taxon>Metazoa</taxon>
        <taxon>Chordata</taxon>
        <taxon>Craniata</taxon>
        <taxon>Vertebrata</taxon>
        <taxon>Euteleostomi</taxon>
        <taxon>Actinopterygii</taxon>
        <taxon>Neopterygii</taxon>
        <taxon>Teleostei</taxon>
        <taxon>Neoteleostei</taxon>
        <taxon>Acanthomorphata</taxon>
        <taxon>Eupercaria</taxon>
        <taxon>Perciformes</taxon>
        <taxon>Cottioidei</taxon>
        <taxon>Cottales</taxon>
        <taxon>Liparidae</taxon>
        <taxon>Liparis</taxon>
    </lineage>
</organism>
<comment type="caution">
    <text evidence="2">The sequence shown here is derived from an EMBL/GenBank/DDBJ whole genome shotgun (WGS) entry which is preliminary data.</text>
</comment>
<dbReference type="EMBL" id="SRLO01000316">
    <property type="protein sequence ID" value="TNN61355.1"/>
    <property type="molecule type" value="Genomic_DNA"/>
</dbReference>
<name>A0A4Z2H7Y9_9TELE</name>
<dbReference type="Proteomes" id="UP000314294">
    <property type="component" value="Unassembled WGS sequence"/>
</dbReference>
<proteinExistence type="predicted"/>
<accession>A0A4Z2H7Y9</accession>
<feature type="region of interest" description="Disordered" evidence="1">
    <location>
        <begin position="54"/>
        <end position="112"/>
    </location>
</feature>
<evidence type="ECO:0000313" key="2">
    <source>
        <dbReference type="EMBL" id="TNN61355.1"/>
    </source>
</evidence>
<feature type="region of interest" description="Disordered" evidence="1">
    <location>
        <begin position="149"/>
        <end position="195"/>
    </location>
</feature>
<gene>
    <name evidence="2" type="ORF">EYF80_028372</name>
</gene>
<evidence type="ECO:0000313" key="3">
    <source>
        <dbReference type="Proteomes" id="UP000314294"/>
    </source>
</evidence>
<evidence type="ECO:0000256" key="1">
    <source>
        <dbReference type="SAM" id="MobiDB-lite"/>
    </source>
</evidence>
<dbReference type="AlphaFoldDB" id="A0A4Z2H7Y9"/>
<sequence>MKLQAGALFQSDIDMREILMSSSPSTSRKIRLFLRGVSGQLPYVTMSCRRISSNSSGHVTHSTSSSNSSGHVTHSTSSSNSSGHVTHSTSSSNSSGHVTHSTSSSNSSASSNSAFSRAASASSSVVPICWTFFLLVLFSFTSTTPGMCKSRSRPAASSASSSDVNEFRAAEGAQDTSSPLRGRRTLGPTSGVCSLSKPNMLPRQSGLLRDFSPGLRDFSPGLRDFSPSRL</sequence>
<feature type="compositionally biased region" description="Low complexity" evidence="1">
    <location>
        <begin position="153"/>
        <end position="162"/>
    </location>
</feature>
<keyword evidence="3" id="KW-1185">Reference proteome</keyword>
<reference evidence="2 3" key="1">
    <citation type="submission" date="2019-03" db="EMBL/GenBank/DDBJ databases">
        <title>First draft genome of Liparis tanakae, snailfish: a comprehensive survey of snailfish specific genes.</title>
        <authorList>
            <person name="Kim W."/>
            <person name="Song I."/>
            <person name="Jeong J.-H."/>
            <person name="Kim D."/>
            <person name="Kim S."/>
            <person name="Ryu S."/>
            <person name="Song J.Y."/>
            <person name="Lee S.K."/>
        </authorList>
    </citation>
    <scope>NUCLEOTIDE SEQUENCE [LARGE SCALE GENOMIC DNA]</scope>
    <source>
        <tissue evidence="2">Muscle</tissue>
    </source>
</reference>